<keyword evidence="2" id="KW-1185">Reference proteome</keyword>
<proteinExistence type="predicted"/>
<dbReference type="Proteomes" id="UP000542674">
    <property type="component" value="Unassembled WGS sequence"/>
</dbReference>
<protein>
    <submittedName>
        <fullName evidence="1">Uncharacterized protein</fullName>
    </submittedName>
</protein>
<evidence type="ECO:0000313" key="1">
    <source>
        <dbReference type="EMBL" id="MBB4963599.1"/>
    </source>
</evidence>
<organism evidence="1 2">
    <name type="scientific">Saccharothrix violaceirubra</name>
    <dbReference type="NCBI Taxonomy" id="413306"/>
    <lineage>
        <taxon>Bacteria</taxon>
        <taxon>Bacillati</taxon>
        <taxon>Actinomycetota</taxon>
        <taxon>Actinomycetes</taxon>
        <taxon>Pseudonocardiales</taxon>
        <taxon>Pseudonocardiaceae</taxon>
        <taxon>Saccharothrix</taxon>
    </lineage>
</organism>
<dbReference type="Pfam" id="PF14430">
    <property type="entry name" value="Imm1"/>
    <property type="match status" value="1"/>
</dbReference>
<dbReference type="AlphaFoldDB" id="A0A7W7SZ78"/>
<comment type="caution">
    <text evidence="1">The sequence shown here is derived from an EMBL/GenBank/DDBJ whole genome shotgun (WGS) entry which is preliminary data.</text>
</comment>
<dbReference type="EMBL" id="JACHJS010000001">
    <property type="protein sequence ID" value="MBB4963599.1"/>
    <property type="molecule type" value="Genomic_DNA"/>
</dbReference>
<dbReference type="InterPro" id="IPR025680">
    <property type="entry name" value="DddI"/>
</dbReference>
<accession>A0A7W7SZ78</accession>
<gene>
    <name evidence="1" type="ORF">F4559_000958</name>
</gene>
<sequence>MALIAAYDPDGPVAITTVAELDAVVDQVVGWGHRAVVELKIARPVEPRGRQLSLTVGIHGAAGLGTLIYSSPDGVWFGKATPGPEWAEVDERVLYFLMSADTEYPPESEIPLDVVRRAAQEYWHGGGSRPGGVGWCAPPPWYPTAFR</sequence>
<dbReference type="RefSeq" id="WP_184666358.1">
    <property type="nucleotide sequence ID" value="NZ_BAABAI010000034.1"/>
</dbReference>
<reference evidence="1 2" key="1">
    <citation type="submission" date="2020-08" db="EMBL/GenBank/DDBJ databases">
        <title>Sequencing the genomes of 1000 actinobacteria strains.</title>
        <authorList>
            <person name="Klenk H.-P."/>
        </authorList>
    </citation>
    <scope>NUCLEOTIDE SEQUENCE [LARGE SCALE GENOMIC DNA]</scope>
    <source>
        <strain evidence="1 2">DSM 45084</strain>
    </source>
</reference>
<name>A0A7W7SZ78_9PSEU</name>
<evidence type="ECO:0000313" key="2">
    <source>
        <dbReference type="Proteomes" id="UP000542674"/>
    </source>
</evidence>